<dbReference type="Proteomes" id="UP000682733">
    <property type="component" value="Unassembled WGS sequence"/>
</dbReference>
<dbReference type="Proteomes" id="UP000677228">
    <property type="component" value="Unassembled WGS sequence"/>
</dbReference>
<dbReference type="EMBL" id="CAJNOK010012709">
    <property type="protein sequence ID" value="CAF1169286.1"/>
    <property type="molecule type" value="Genomic_DNA"/>
</dbReference>
<evidence type="ECO:0000256" key="3">
    <source>
        <dbReference type="PROSITE-ProRule" id="PRU00339"/>
    </source>
</evidence>
<feature type="repeat" description="TPR" evidence="3">
    <location>
        <begin position="488"/>
        <end position="521"/>
    </location>
</feature>
<gene>
    <name evidence="4" type="ORF">OVA965_LOCUS22485</name>
    <name evidence="5" type="ORF">TMI583_LOCUS23202</name>
</gene>
<dbReference type="Pfam" id="PF13181">
    <property type="entry name" value="TPR_8"/>
    <property type="match status" value="2"/>
</dbReference>
<dbReference type="Gene3D" id="1.25.40.10">
    <property type="entry name" value="Tetratricopeptide repeat domain"/>
    <property type="match status" value="4"/>
</dbReference>
<dbReference type="PROSITE" id="PS50293">
    <property type="entry name" value="TPR_REGION"/>
    <property type="match status" value="1"/>
</dbReference>
<sequence length="1057" mass="120649">SSGHSYGLYIKALSGEKNVYPSITFSIPAASQRCKWTLQFYVLTEWYNQSYFIHFSKGIAKYSNISSTTATAGGATLLENPHTIDLTDAAIASGRFEIKLKIFNIKDLPSLRKRPLNKFYIYDKYGSIRRKDEMNEDSKDFDIYGNSKRFDIDPKNYHLACVLLCEGVEHDLCISDKMTETDIDKIKAFEACRANASIHDSDHLQTSELIYTSDDVLSLLKEDNWIKRAVNKALRSENLEVIYRFRFFLIDLHDQINKLSSESTPRIDTVYRGQYLTVDEFNSLKSNIGGLLAVKTFISTTTSSERAFSYAGDGRGRSHLESVLFEINIDTSQTMTAHGDEIIFPVGTVFRIESIEELYNQIWYITLTVSDEIDADINRLVDRCQKELSDTQITLQTLGLFFAELGKCDQAESYYKLLITDESLTPPEITRIHNYLGLVYSKKKNPEKALYHYKIALERSTQAGSAGTRDTNILKKFQLLLKEPSDENSPRTNLDCFYARSDNYDEALSYFEESRQSHPKDSEFYNNIGAVYYHKNDYDKGLKHFRKALEIGLNELDNRDPALLRYSNNIALALSRINTMAQLVRKSSSDLADPSRITMKANHSSCPRLRTNKNKPKLIISRSVITDVEASLVSHVETEVYAQNFIGVCKRRNVENLWLYYEADSCAQKNIRKFRKHYRPSNAIKWYTMPSSFILHVLNKVCGTEDADYLHVFRFFINDLHNQLDKLSRERSESDKEHIEKVYRGKYLACSILQNLIDNEGELISFNDFLSTTKDKDVAMIYAGTGATRPGPEPVLFELHIDRTIITKPFLKLTPKETKVPAEAEVLFSIGTVWRIKKVVKPPEGNNIWLIVLEPSKYQDPNASELTDFLKQEIPQTSTLLTLGIFLTKIGQAVKAEKYYRMLLNELQTKHEDYGYVCNQLGCLLYDKKDYSVAKDYFEKAVACTKGTKTETYVVAKINHKLVQLDSQYCPTLLDDQLGTLEVTLKSLSSEHADLQTAILNNIGGVYHQLGNHPKAINSYEKARDLLKETKPVDLGSLSVVYNNLGAAEYIKGHSYT</sequence>
<dbReference type="EMBL" id="CAJOBA010034234">
    <property type="protein sequence ID" value="CAF3980759.1"/>
    <property type="molecule type" value="Genomic_DNA"/>
</dbReference>
<dbReference type="SUPFAM" id="SSF48452">
    <property type="entry name" value="TPR-like"/>
    <property type="match status" value="1"/>
</dbReference>
<dbReference type="PANTHER" id="PTHR45641">
    <property type="entry name" value="TETRATRICOPEPTIDE REPEAT PROTEIN (AFU_ORTHOLOGUE AFUA_6G03870)"/>
    <property type="match status" value="1"/>
</dbReference>
<dbReference type="SUPFAM" id="SSF56399">
    <property type="entry name" value="ADP-ribosylation"/>
    <property type="match status" value="2"/>
</dbReference>
<reference evidence="5" key="1">
    <citation type="submission" date="2021-02" db="EMBL/GenBank/DDBJ databases">
        <authorList>
            <person name="Nowell W R."/>
        </authorList>
    </citation>
    <scope>NUCLEOTIDE SEQUENCE</scope>
</reference>
<dbReference type="SMART" id="SM00028">
    <property type="entry name" value="TPR"/>
    <property type="match status" value="6"/>
</dbReference>
<feature type="repeat" description="TPR" evidence="3">
    <location>
        <begin position="997"/>
        <end position="1030"/>
    </location>
</feature>
<keyword evidence="1" id="KW-0677">Repeat</keyword>
<feature type="repeat" description="TPR" evidence="3">
    <location>
        <begin position="522"/>
        <end position="555"/>
    </location>
</feature>
<protein>
    <submittedName>
        <fullName evidence="5">Uncharacterized protein</fullName>
    </submittedName>
</protein>
<dbReference type="PROSITE" id="PS50005">
    <property type="entry name" value="TPR"/>
    <property type="match status" value="3"/>
</dbReference>
<name>A0A8S2N1A3_9BILA</name>
<evidence type="ECO:0000256" key="2">
    <source>
        <dbReference type="ARBA" id="ARBA00022803"/>
    </source>
</evidence>
<dbReference type="InterPro" id="IPR006597">
    <property type="entry name" value="Sel1-like"/>
</dbReference>
<comment type="caution">
    <text evidence="5">The sequence shown here is derived from an EMBL/GenBank/DDBJ whole genome shotgun (WGS) entry which is preliminary data.</text>
</comment>
<evidence type="ECO:0000313" key="6">
    <source>
        <dbReference type="Proteomes" id="UP000682733"/>
    </source>
</evidence>
<dbReference type="SMART" id="SM00671">
    <property type="entry name" value="SEL1"/>
    <property type="match status" value="3"/>
</dbReference>
<feature type="non-terminal residue" evidence="5">
    <location>
        <position position="1057"/>
    </location>
</feature>
<dbReference type="Gene3D" id="3.90.176.10">
    <property type="entry name" value="Toxin ADP-ribosyltransferase, Chain A, domain 1"/>
    <property type="match status" value="2"/>
</dbReference>
<accession>A0A8S2N1A3</accession>
<evidence type="ECO:0000313" key="5">
    <source>
        <dbReference type="EMBL" id="CAF3980759.1"/>
    </source>
</evidence>
<proteinExistence type="predicted"/>
<dbReference type="InterPro" id="IPR019734">
    <property type="entry name" value="TPR_rpt"/>
</dbReference>
<evidence type="ECO:0000256" key="1">
    <source>
        <dbReference type="ARBA" id="ARBA00022737"/>
    </source>
</evidence>
<organism evidence="5 6">
    <name type="scientific">Didymodactylos carnosus</name>
    <dbReference type="NCBI Taxonomy" id="1234261"/>
    <lineage>
        <taxon>Eukaryota</taxon>
        <taxon>Metazoa</taxon>
        <taxon>Spiralia</taxon>
        <taxon>Gnathifera</taxon>
        <taxon>Rotifera</taxon>
        <taxon>Eurotatoria</taxon>
        <taxon>Bdelloidea</taxon>
        <taxon>Philodinida</taxon>
        <taxon>Philodinidae</taxon>
        <taxon>Didymodactylos</taxon>
    </lineage>
</organism>
<dbReference type="PROSITE" id="PS51996">
    <property type="entry name" value="TR_MART"/>
    <property type="match status" value="1"/>
</dbReference>
<dbReference type="PANTHER" id="PTHR45641:SF19">
    <property type="entry name" value="NEPHROCYSTIN-3"/>
    <property type="match status" value="1"/>
</dbReference>
<feature type="non-terminal residue" evidence="5">
    <location>
        <position position="1"/>
    </location>
</feature>
<dbReference type="Pfam" id="PF13424">
    <property type="entry name" value="TPR_12"/>
    <property type="match status" value="1"/>
</dbReference>
<evidence type="ECO:0000313" key="4">
    <source>
        <dbReference type="EMBL" id="CAF1169286.1"/>
    </source>
</evidence>
<keyword evidence="2 3" id="KW-0802">TPR repeat</keyword>
<dbReference type="AlphaFoldDB" id="A0A8S2N1A3"/>
<dbReference type="InterPro" id="IPR011990">
    <property type="entry name" value="TPR-like_helical_dom_sf"/>
</dbReference>